<proteinExistence type="predicted"/>
<comment type="subcellular location">
    <subcellularLocation>
        <location evidence="1">Cytoplasmic vesicle</location>
    </subcellularLocation>
    <subcellularLocation>
        <location evidence="2">Golgi apparatus</location>
        <location evidence="2">trans-Golgi network</location>
    </subcellularLocation>
</comment>
<dbReference type="Pfam" id="PF01417">
    <property type="entry name" value="ENTH"/>
    <property type="match status" value="1"/>
</dbReference>
<name>A0ABQ8PAJ7_9CRYT</name>
<dbReference type="InterPro" id="IPR039273">
    <property type="entry name" value="TEPSIN"/>
</dbReference>
<gene>
    <name evidence="7" type="ORF">OJ252_543</name>
</gene>
<keyword evidence="8" id="KW-1185">Reference proteome</keyword>
<feature type="compositionally biased region" description="Polar residues" evidence="5">
    <location>
        <begin position="132"/>
        <end position="146"/>
    </location>
</feature>
<evidence type="ECO:0000259" key="6">
    <source>
        <dbReference type="Pfam" id="PF01417"/>
    </source>
</evidence>
<dbReference type="Gene3D" id="1.25.40.90">
    <property type="match status" value="1"/>
</dbReference>
<sequence length="574" mass="64810">MSDRGLLQSIFSSNSASAPSGYQLNEVAHLSYMQEGCCNYLEDYLIKKLKRNDPKIKFKALRLIKHLCENGNPTFKMLVQRHANQIRFCQSYKGAFDPVYGDTLSELVREEAVQCLKSIFSSNNRSDEKINADNQNQVQGSGANGSLKNSYKERIHGFGNPNFVDRIEQGNNNMDISQIGNSIVFNAKIGQYNQVVDDLSELVLKVLPNKLINGISNYYNNTKDESKSMNSGYKNKYPSRRDFRDHCFDDEISRGGIAGIKSHNIPIQTPRSFPEHRIEENKIHFSKPALIVSDQNTSSGHILETNFVESYCSVTGLILNPSNESLQNSIKEIQKLDIPVVIKMLHNKLVDLCNSESSTSEQDYEKNNSGSEDLTYNNLDINEEYKTHSTANVQSNPKSESKFKIVYKILCLFLFMLEKNKDTNMHLIEYVNDDFTRLLNQISSSNSHCRKKVRQITEIINTGASTVHAQSTPQNKSTVELTNNLLDIDIEDDYKMEGKVSPLLELNDSLLQLPIKSQENSDKKNNLFKNLSIKNHANRSGSTHRNIIEKIDGQANSVGSLENKGKSLVDLGIL</sequence>
<dbReference type="Proteomes" id="UP001071777">
    <property type="component" value="Unassembled WGS sequence"/>
</dbReference>
<evidence type="ECO:0000256" key="3">
    <source>
        <dbReference type="ARBA" id="ARBA00023034"/>
    </source>
</evidence>
<organism evidence="7 8">
    <name type="scientific">Cryptosporidium canis</name>
    <dbReference type="NCBI Taxonomy" id="195482"/>
    <lineage>
        <taxon>Eukaryota</taxon>
        <taxon>Sar</taxon>
        <taxon>Alveolata</taxon>
        <taxon>Apicomplexa</taxon>
        <taxon>Conoidasida</taxon>
        <taxon>Coccidia</taxon>
        <taxon>Eucoccidiorida</taxon>
        <taxon>Eimeriorina</taxon>
        <taxon>Cryptosporidiidae</taxon>
        <taxon>Cryptosporidium</taxon>
    </lineage>
</organism>
<protein>
    <submittedName>
        <fullName evidence="7">Epsin-like ENTH domain-containing protein</fullName>
    </submittedName>
</protein>
<evidence type="ECO:0000313" key="8">
    <source>
        <dbReference type="Proteomes" id="UP001071777"/>
    </source>
</evidence>
<keyword evidence="4" id="KW-0968">Cytoplasmic vesicle</keyword>
<dbReference type="PANTHER" id="PTHR21514">
    <property type="entry name" value="AP-4 COMPLEX ACCESSORY SUBUNIT TEPSIN"/>
    <property type="match status" value="1"/>
</dbReference>
<evidence type="ECO:0000256" key="5">
    <source>
        <dbReference type="SAM" id="MobiDB-lite"/>
    </source>
</evidence>
<dbReference type="CDD" id="cd03572">
    <property type="entry name" value="ENTH_like_Tepsin"/>
    <property type="match status" value="1"/>
</dbReference>
<feature type="domain" description="ENTH" evidence="6">
    <location>
        <begin position="13"/>
        <end position="117"/>
    </location>
</feature>
<evidence type="ECO:0000256" key="1">
    <source>
        <dbReference type="ARBA" id="ARBA00004541"/>
    </source>
</evidence>
<dbReference type="EMBL" id="JAPCXB010000018">
    <property type="protein sequence ID" value="KAJ1614667.1"/>
    <property type="molecule type" value="Genomic_DNA"/>
</dbReference>
<comment type="caution">
    <text evidence="7">The sequence shown here is derived from an EMBL/GenBank/DDBJ whole genome shotgun (WGS) entry which is preliminary data.</text>
</comment>
<accession>A0ABQ8PAJ7</accession>
<evidence type="ECO:0000256" key="2">
    <source>
        <dbReference type="ARBA" id="ARBA00004601"/>
    </source>
</evidence>
<feature type="region of interest" description="Disordered" evidence="5">
    <location>
        <begin position="126"/>
        <end position="146"/>
    </location>
</feature>
<dbReference type="InterPro" id="IPR035802">
    <property type="entry name" value="ENTH/VHS_tepsin"/>
</dbReference>
<dbReference type="InterPro" id="IPR013809">
    <property type="entry name" value="ENTH"/>
</dbReference>
<evidence type="ECO:0000256" key="4">
    <source>
        <dbReference type="ARBA" id="ARBA00023329"/>
    </source>
</evidence>
<evidence type="ECO:0000313" key="7">
    <source>
        <dbReference type="EMBL" id="KAJ1614667.1"/>
    </source>
</evidence>
<keyword evidence="3" id="KW-0333">Golgi apparatus</keyword>
<dbReference type="InterPro" id="IPR008942">
    <property type="entry name" value="ENTH_VHS"/>
</dbReference>
<dbReference type="SUPFAM" id="SSF48464">
    <property type="entry name" value="ENTH/VHS domain"/>
    <property type="match status" value="1"/>
</dbReference>
<dbReference type="PANTHER" id="PTHR21514:SF0">
    <property type="entry name" value="AP-4 COMPLEX ACCESSORY SUBUNIT TEPSIN"/>
    <property type="match status" value="1"/>
</dbReference>
<reference evidence="7" key="1">
    <citation type="submission" date="2022-10" db="EMBL/GenBank/DDBJ databases">
        <title>Adaptive evolution leads to modifications in subtelomeric GC content in a zoonotic Cryptosporidium species.</title>
        <authorList>
            <person name="Li J."/>
            <person name="Feng Y."/>
            <person name="Xiao L."/>
        </authorList>
    </citation>
    <scope>NUCLEOTIDE SEQUENCE</scope>
    <source>
        <strain evidence="7">25894</strain>
    </source>
</reference>